<dbReference type="Gene3D" id="3.30.200.20">
    <property type="entry name" value="Phosphorylase Kinase, domain 1"/>
    <property type="match status" value="1"/>
</dbReference>
<dbReference type="InterPro" id="IPR002575">
    <property type="entry name" value="Aminoglycoside_PTrfase"/>
</dbReference>
<dbReference type="Gene3D" id="3.90.1200.10">
    <property type="match status" value="1"/>
</dbReference>
<dbReference type="RefSeq" id="WP_279527179.1">
    <property type="nucleotide sequence ID" value="NZ_CP122312.1"/>
</dbReference>
<dbReference type="Pfam" id="PF01636">
    <property type="entry name" value="APH"/>
    <property type="match status" value="1"/>
</dbReference>
<dbReference type="AlphaFoldDB" id="A0ABD5Z5L7"/>
<dbReference type="Proteomes" id="UP001596447">
    <property type="component" value="Unassembled WGS sequence"/>
</dbReference>
<sequence>MTNPRTVSDALASFTDDYDVRAELHAVPPHAVYEVRVDGTHAVCKVARGPKADLSMEAAALRYVARETSLPVPRVLAAGDGFFVAEWCDDAPDPDADTVSTEKARAMGEGLATLHAETESAVESCGFLAGRPREDPELRLDPHESWAATAADHVDDCVTFLRRVGDDESAALAADVREFLRARPAVFEGVGDPVLCHGNWLPAHVGVTDGTVTCVLDFEHALAGPPEYDYWRTVGPTFEGPDDGRDAAYSAFHAGYESVRSLPEGLDRRAAAFRVVNFVSYLRSLHVQRGPLDTAEKRGLAATFREVLRDTLDAE</sequence>
<keyword evidence="3" id="KW-1185">Reference proteome</keyword>
<protein>
    <submittedName>
        <fullName evidence="2">Phosphotransferase family protein</fullName>
    </submittedName>
</protein>
<reference evidence="2 3" key="1">
    <citation type="journal article" date="2019" name="Int. J. Syst. Evol. Microbiol.">
        <title>The Global Catalogue of Microorganisms (GCM) 10K type strain sequencing project: providing services to taxonomists for standard genome sequencing and annotation.</title>
        <authorList>
            <consortium name="The Broad Institute Genomics Platform"/>
            <consortium name="The Broad Institute Genome Sequencing Center for Infectious Disease"/>
            <person name="Wu L."/>
            <person name="Ma J."/>
        </authorList>
    </citation>
    <scope>NUCLEOTIDE SEQUENCE [LARGE SCALE GENOMIC DNA]</scope>
    <source>
        <strain evidence="2 3">XZGYJ-43</strain>
    </source>
</reference>
<evidence type="ECO:0000313" key="3">
    <source>
        <dbReference type="Proteomes" id="UP001596447"/>
    </source>
</evidence>
<organism evidence="2 3">
    <name type="scientific">Halospeciosus flavus</name>
    <dbReference type="NCBI Taxonomy" id="3032283"/>
    <lineage>
        <taxon>Archaea</taxon>
        <taxon>Methanobacteriati</taxon>
        <taxon>Methanobacteriota</taxon>
        <taxon>Stenosarchaea group</taxon>
        <taxon>Halobacteria</taxon>
        <taxon>Halobacteriales</taxon>
        <taxon>Halobacteriaceae</taxon>
        <taxon>Halospeciosus</taxon>
    </lineage>
</organism>
<feature type="domain" description="Aminoglycoside phosphotransferase" evidence="1">
    <location>
        <begin position="32"/>
        <end position="261"/>
    </location>
</feature>
<evidence type="ECO:0000313" key="2">
    <source>
        <dbReference type="EMBL" id="MFC7200399.1"/>
    </source>
</evidence>
<dbReference type="InterPro" id="IPR011009">
    <property type="entry name" value="Kinase-like_dom_sf"/>
</dbReference>
<dbReference type="SUPFAM" id="SSF56112">
    <property type="entry name" value="Protein kinase-like (PK-like)"/>
    <property type="match status" value="1"/>
</dbReference>
<dbReference type="InterPro" id="IPR051678">
    <property type="entry name" value="AGP_Transferase"/>
</dbReference>
<proteinExistence type="predicted"/>
<dbReference type="PANTHER" id="PTHR21310">
    <property type="entry name" value="AMINOGLYCOSIDE PHOSPHOTRANSFERASE-RELATED-RELATED"/>
    <property type="match status" value="1"/>
</dbReference>
<gene>
    <name evidence="2" type="ORF">ACFQJ9_13425</name>
</gene>
<evidence type="ECO:0000259" key="1">
    <source>
        <dbReference type="Pfam" id="PF01636"/>
    </source>
</evidence>
<comment type="caution">
    <text evidence="2">The sequence shown here is derived from an EMBL/GenBank/DDBJ whole genome shotgun (WGS) entry which is preliminary data.</text>
</comment>
<name>A0ABD5Z5L7_9EURY</name>
<dbReference type="EMBL" id="JBHTAR010000011">
    <property type="protein sequence ID" value="MFC7200399.1"/>
    <property type="molecule type" value="Genomic_DNA"/>
</dbReference>
<accession>A0ABD5Z5L7</accession>